<organism evidence="2 3">
    <name type="scientific">Tribonema minus</name>
    <dbReference type="NCBI Taxonomy" id="303371"/>
    <lineage>
        <taxon>Eukaryota</taxon>
        <taxon>Sar</taxon>
        <taxon>Stramenopiles</taxon>
        <taxon>Ochrophyta</taxon>
        <taxon>PX clade</taxon>
        <taxon>Xanthophyceae</taxon>
        <taxon>Tribonematales</taxon>
        <taxon>Tribonemataceae</taxon>
        <taxon>Tribonema</taxon>
    </lineage>
</organism>
<reference evidence="2" key="1">
    <citation type="submission" date="2021-02" db="EMBL/GenBank/DDBJ databases">
        <title>First Annotated Genome of the Yellow-green Alga Tribonema minus.</title>
        <authorList>
            <person name="Mahan K.M."/>
        </authorList>
    </citation>
    <scope>NUCLEOTIDE SEQUENCE</scope>
    <source>
        <strain evidence="2">UTEX B ZZ1240</strain>
    </source>
</reference>
<keyword evidence="3" id="KW-1185">Reference proteome</keyword>
<proteinExistence type="predicted"/>
<protein>
    <submittedName>
        <fullName evidence="2">Uncharacterized protein</fullName>
    </submittedName>
</protein>
<evidence type="ECO:0000313" key="3">
    <source>
        <dbReference type="Proteomes" id="UP000664859"/>
    </source>
</evidence>
<keyword evidence="1" id="KW-0732">Signal</keyword>
<dbReference type="AlphaFoldDB" id="A0A835YXV7"/>
<sequence>MRSTALLLLLLHFRLEHPVLARVLQQDKEFPIEGLDEEQRGERRRALLSAFQEHGKIIDQMAPKLDIVMEVQAREFAEEQFGKSYAKTLLARSIRDLKCISPLDANNSSLDDGSKWLCEATVTHAVDTLVKERVPECLLRCIAAKVPELMRFDGAGIMCLLAAAHPSLYLDESNKTCIIPPDKAEVNLTGRTTVGEQGHILGIDIGEANPALSYEEAVQRLGLCLGALNWLVTTCKPTPDPGVLLTGCLFVSGGMLGEDEREELMENLCTLASRTWGYFLRVHRV</sequence>
<evidence type="ECO:0000256" key="1">
    <source>
        <dbReference type="SAM" id="SignalP"/>
    </source>
</evidence>
<feature type="signal peptide" evidence="1">
    <location>
        <begin position="1"/>
        <end position="21"/>
    </location>
</feature>
<name>A0A835YXV7_9STRA</name>
<dbReference type="EMBL" id="JAFCMP010000201">
    <property type="protein sequence ID" value="KAG5183576.1"/>
    <property type="molecule type" value="Genomic_DNA"/>
</dbReference>
<comment type="caution">
    <text evidence="2">The sequence shown here is derived from an EMBL/GenBank/DDBJ whole genome shotgun (WGS) entry which is preliminary data.</text>
</comment>
<dbReference type="OrthoDB" id="10646368at2759"/>
<dbReference type="Proteomes" id="UP000664859">
    <property type="component" value="Unassembled WGS sequence"/>
</dbReference>
<feature type="chain" id="PRO_5032515501" evidence="1">
    <location>
        <begin position="22"/>
        <end position="285"/>
    </location>
</feature>
<gene>
    <name evidence="2" type="ORF">JKP88DRAFT_245211</name>
</gene>
<evidence type="ECO:0000313" key="2">
    <source>
        <dbReference type="EMBL" id="KAG5183576.1"/>
    </source>
</evidence>
<accession>A0A835YXV7</accession>